<keyword evidence="1" id="KW-0732">Signal</keyword>
<evidence type="ECO:0000256" key="1">
    <source>
        <dbReference type="SAM" id="SignalP"/>
    </source>
</evidence>
<dbReference type="SUPFAM" id="SSF82171">
    <property type="entry name" value="DPP6 N-terminal domain-like"/>
    <property type="match status" value="1"/>
</dbReference>
<keyword evidence="3" id="KW-1185">Reference proteome</keyword>
<proteinExistence type="predicted"/>
<dbReference type="RefSeq" id="WP_138667391.1">
    <property type="nucleotide sequence ID" value="NZ_VCKY01000056.1"/>
</dbReference>
<dbReference type="Proteomes" id="UP000309128">
    <property type="component" value="Unassembled WGS sequence"/>
</dbReference>
<name>A0A5S4G3C8_9ACTN</name>
<dbReference type="AlphaFoldDB" id="A0A5S4G3C8"/>
<gene>
    <name evidence="2" type="ORF">ETD86_18430</name>
</gene>
<dbReference type="PROSITE" id="PS51318">
    <property type="entry name" value="TAT"/>
    <property type="match status" value="1"/>
</dbReference>
<evidence type="ECO:0008006" key="4">
    <source>
        <dbReference type="Google" id="ProtNLM"/>
    </source>
</evidence>
<dbReference type="OrthoDB" id="57332at2"/>
<evidence type="ECO:0000313" key="3">
    <source>
        <dbReference type="Proteomes" id="UP000309128"/>
    </source>
</evidence>
<organism evidence="2 3">
    <name type="scientific">Nonomuraea turkmeniaca</name>
    <dbReference type="NCBI Taxonomy" id="103838"/>
    <lineage>
        <taxon>Bacteria</taxon>
        <taxon>Bacillati</taxon>
        <taxon>Actinomycetota</taxon>
        <taxon>Actinomycetes</taxon>
        <taxon>Streptosporangiales</taxon>
        <taxon>Streptosporangiaceae</taxon>
        <taxon>Nonomuraea</taxon>
    </lineage>
</organism>
<reference evidence="2 3" key="1">
    <citation type="submission" date="2019-05" db="EMBL/GenBank/DDBJ databases">
        <title>Draft genome sequence of Nonomuraea turkmeniaca DSM 43926.</title>
        <authorList>
            <person name="Saricaoglu S."/>
            <person name="Isik K."/>
        </authorList>
    </citation>
    <scope>NUCLEOTIDE SEQUENCE [LARGE SCALE GENOMIC DNA]</scope>
    <source>
        <strain evidence="2 3">DSM 43926</strain>
    </source>
</reference>
<evidence type="ECO:0000313" key="2">
    <source>
        <dbReference type="EMBL" id="TMR20530.1"/>
    </source>
</evidence>
<dbReference type="InterPro" id="IPR015943">
    <property type="entry name" value="WD40/YVTN_repeat-like_dom_sf"/>
</dbReference>
<dbReference type="EMBL" id="VCKY01000056">
    <property type="protein sequence ID" value="TMR20530.1"/>
    <property type="molecule type" value="Genomic_DNA"/>
</dbReference>
<accession>A0A5S4G3C8</accession>
<feature type="signal peptide" evidence="1">
    <location>
        <begin position="1"/>
        <end position="28"/>
    </location>
</feature>
<protein>
    <recommendedName>
        <fullName evidence="4">PQQ-like beta-propeller repeat protein</fullName>
    </recommendedName>
</protein>
<dbReference type="Gene3D" id="2.130.10.10">
    <property type="entry name" value="YVTN repeat-like/Quinoprotein amine dehydrogenase"/>
    <property type="match status" value="1"/>
</dbReference>
<dbReference type="InterPro" id="IPR006311">
    <property type="entry name" value="TAT_signal"/>
</dbReference>
<feature type="chain" id="PRO_5024272077" description="PQQ-like beta-propeller repeat protein" evidence="1">
    <location>
        <begin position="29"/>
        <end position="669"/>
    </location>
</feature>
<sequence>MLTRRRLLAAAALAPGAALIPNVGSAFAAAAAVEPLGSPLKDVLLIGGTVAPGPEGGRTLWSVSTGEPAKLNAVDPATGKTLLSQPLPGSPGSYAVVAAPDGTLYVGAYGSGFLYRRRPGPDSTPENLGRPLPSETYIWRLAVDDAGRLYGGTSPGGRVFGYEPRTGQTRDYGQLRPGLRYVRSIAVWGHFIYAGTEPDAHVIAIHTDTGAMHELPLPEEIGDGVGVTAYDLNAYAGRLFVRFGSAVQGRLGVYDISAGKWTDLIDGVAGLDVTPPGRRGEVYFTKDNRLTRYQPRTGELTPVGPAIPGRVANNRGIGWCDLDLRGWPGQTVTGLLWRGALFRHNPITEHSEIVQTDIPGEPVPIAALHAGPSGAVYAGGFLSGGIAEVDPGTGQASFHRFAQIESIREIGRTVWIGAYPDSRLYRYDPALPWSSPEYDPGPPGTADNPVKVVDLKAHHQVRARAMTDAGAHVAYGTMPDATTLSGALVIVDKATLEATVHRPVVTDQSIVSLAYAGGMIIGGTSIRGGYSVPTPTQTEARLFGWAVSGTGTVFEVTPVPQAQAIPALVVDPAGLLWGLADGQLFAFDVTTRQVVHRLQLAQNVGATVGELGRRDGGDQIYALVHGRLLFEVDLATRTSRLLLDRPAQYLAVHPDGRLFLANDTVLTRF</sequence>
<comment type="caution">
    <text evidence="2">The sequence shown here is derived from an EMBL/GenBank/DDBJ whole genome shotgun (WGS) entry which is preliminary data.</text>
</comment>
<dbReference type="SUPFAM" id="SSF75011">
    <property type="entry name" value="3-carboxy-cis,cis-mucoante lactonizing enzyme"/>
    <property type="match status" value="1"/>
</dbReference>